<dbReference type="EMBL" id="CM047943">
    <property type="protein sequence ID" value="KAI9900680.1"/>
    <property type="molecule type" value="Genomic_DNA"/>
</dbReference>
<name>A0ACC0V434_9HYPO</name>
<accession>A0ACC0V434</accession>
<reference evidence="1" key="1">
    <citation type="submission" date="2022-10" db="EMBL/GenBank/DDBJ databases">
        <title>Complete Genome of Trichothecium roseum strain YXFP-22015, a Plant Pathogen Isolated from Citrus.</title>
        <authorList>
            <person name="Wang Y."/>
            <person name="Zhu L."/>
        </authorList>
    </citation>
    <scope>NUCLEOTIDE SEQUENCE</scope>
    <source>
        <strain evidence="1">YXFP-22015</strain>
    </source>
</reference>
<evidence type="ECO:0000313" key="1">
    <source>
        <dbReference type="EMBL" id="KAI9900680.1"/>
    </source>
</evidence>
<keyword evidence="2" id="KW-1185">Reference proteome</keyword>
<sequence>MDPPSSSSSALSRPTKRPLVQGKEAKKRARLLKEDQKKKALPTPLASLEPLELYSSDIQNLEPVIDNVPTFEPAQFGADLVDDLGFDEFIVDPQDEQAMTIPDMISSPDAELIPDIDIGQDKVEKLMDLLEHNVKEPPASVVRAINNPSRNSRSADEFDPELRHSPATEASTATITDSDDLLRSEVDWSPIKQHCAEASTQETWPQSTFVLSGHEAPVRKPVIPEDASHKGSQGNTDELPTNYIGDDVRMRPLKTFFHVRKMLHAKSHMFRNSTAVVFELFARVVHSAREDLLRRQHFQLRDLFEDKPPYISGTLPG</sequence>
<proteinExistence type="predicted"/>
<organism evidence="1 2">
    <name type="scientific">Trichothecium roseum</name>
    <dbReference type="NCBI Taxonomy" id="47278"/>
    <lineage>
        <taxon>Eukaryota</taxon>
        <taxon>Fungi</taxon>
        <taxon>Dikarya</taxon>
        <taxon>Ascomycota</taxon>
        <taxon>Pezizomycotina</taxon>
        <taxon>Sordariomycetes</taxon>
        <taxon>Hypocreomycetidae</taxon>
        <taxon>Hypocreales</taxon>
        <taxon>Hypocreales incertae sedis</taxon>
        <taxon>Trichothecium</taxon>
    </lineage>
</organism>
<comment type="caution">
    <text evidence="1">The sequence shown here is derived from an EMBL/GenBank/DDBJ whole genome shotgun (WGS) entry which is preliminary data.</text>
</comment>
<dbReference type="Proteomes" id="UP001163324">
    <property type="component" value="Chromosome 4"/>
</dbReference>
<evidence type="ECO:0000313" key="2">
    <source>
        <dbReference type="Proteomes" id="UP001163324"/>
    </source>
</evidence>
<gene>
    <name evidence="1" type="ORF">N3K66_004942</name>
</gene>
<protein>
    <submittedName>
        <fullName evidence="1">Uncharacterized protein</fullName>
    </submittedName>
</protein>